<accession>A0A1C9W6G3</accession>
<sequence length="224" mass="25103" precursor="true">MRYAIALLLSCAATLTWAQDLIRSLPSGASQILVRGETYYYSAGSFYRLARGGYVRVEPPRGARVPYAPGSSGTFTMGGDRYFVTRSGAFLRYEPSGDDFTVVAPPYGWRDYYSEAPGLQSLPAPQAAPRAPQVAIAPRAYPRPSIGYRPRGSYYAEFRGNYPSGPGGGYYGRYGFRDYIGGETYRERRSTCRRIATDQSRRGDVGPYRREPGSYRDEFERCMR</sequence>
<feature type="chain" id="PRO_5008895488" evidence="1">
    <location>
        <begin position="19"/>
        <end position="224"/>
    </location>
</feature>
<gene>
    <name evidence="2" type="ORF">AUP74_01257</name>
</gene>
<dbReference type="Proteomes" id="UP000095672">
    <property type="component" value="Chromosome"/>
</dbReference>
<dbReference type="KEGG" id="micc:AUP74_01257"/>
<feature type="signal peptide" evidence="1">
    <location>
        <begin position="1"/>
        <end position="18"/>
    </location>
</feature>
<dbReference type="RefSeq" id="WP_069946826.1">
    <property type="nucleotide sequence ID" value="NZ_CP014143.1"/>
</dbReference>
<dbReference type="Pfam" id="PF20125">
    <property type="entry name" value="DUF6515"/>
    <property type="match status" value="1"/>
</dbReference>
<dbReference type="STRING" id="1769779.AUP74_01257"/>
<reference evidence="3" key="1">
    <citation type="submission" date="2016-01" db="EMBL/GenBank/DDBJ databases">
        <title>Complete genome sequence of Microbulbifer sp. CCB-MM1, a halophile isolated from Matang Mangrove Forest, Perak.</title>
        <authorList>
            <person name="Moh T.H."/>
            <person name="Dinesh B."/>
            <person name="Lau N.-S."/>
            <person name="Go F."/>
            <person name="Alexander Chong S.-C."/>
        </authorList>
    </citation>
    <scope>NUCLEOTIDE SEQUENCE [LARGE SCALE GENOMIC DNA]</scope>
    <source>
        <strain evidence="3">CCB-MM1</strain>
    </source>
</reference>
<dbReference type="EMBL" id="CP014143">
    <property type="protein sequence ID" value="AOS96717.1"/>
    <property type="molecule type" value="Genomic_DNA"/>
</dbReference>
<dbReference type="InterPro" id="IPR045398">
    <property type="entry name" value="DUF6515"/>
</dbReference>
<evidence type="ECO:0000313" key="2">
    <source>
        <dbReference type="EMBL" id="AOS96717.1"/>
    </source>
</evidence>
<dbReference type="PATRIC" id="fig|1769779.3.peg.1277"/>
<organism evidence="2 3">
    <name type="scientific">Microbulbifer aggregans</name>
    <dbReference type="NCBI Taxonomy" id="1769779"/>
    <lineage>
        <taxon>Bacteria</taxon>
        <taxon>Pseudomonadati</taxon>
        <taxon>Pseudomonadota</taxon>
        <taxon>Gammaproteobacteria</taxon>
        <taxon>Cellvibrionales</taxon>
        <taxon>Microbulbiferaceae</taxon>
        <taxon>Microbulbifer</taxon>
    </lineage>
</organism>
<dbReference type="AlphaFoldDB" id="A0A1C9W6G3"/>
<protein>
    <submittedName>
        <fullName evidence="2">Uncharacterized protein</fullName>
    </submittedName>
</protein>
<evidence type="ECO:0000313" key="3">
    <source>
        <dbReference type="Proteomes" id="UP000095672"/>
    </source>
</evidence>
<proteinExistence type="predicted"/>
<keyword evidence="1" id="KW-0732">Signal</keyword>
<evidence type="ECO:0000256" key="1">
    <source>
        <dbReference type="SAM" id="SignalP"/>
    </source>
</evidence>
<keyword evidence="3" id="KW-1185">Reference proteome</keyword>
<dbReference type="OrthoDB" id="5730826at2"/>
<name>A0A1C9W6G3_9GAMM</name>